<evidence type="ECO:0000256" key="1">
    <source>
        <dbReference type="SAM" id="SignalP"/>
    </source>
</evidence>
<proteinExistence type="predicted"/>
<dbReference type="PATRIC" id="fig|1339349.3.peg.3786"/>
<dbReference type="EMBL" id="JNHN01000180">
    <property type="protein sequence ID" value="KDS48364.1"/>
    <property type="molecule type" value="Genomic_DNA"/>
</dbReference>
<dbReference type="AlphaFoldDB" id="A0A078RUW1"/>
<feature type="signal peptide" evidence="1">
    <location>
        <begin position="1"/>
        <end position="24"/>
    </location>
</feature>
<dbReference type="GeneID" id="99750711"/>
<name>A0A078RUW1_BACUN</name>
<comment type="caution">
    <text evidence="2">The sequence shown here is derived from an EMBL/GenBank/DDBJ whole genome shotgun (WGS) entry which is preliminary data.</text>
</comment>
<dbReference type="Proteomes" id="UP000028013">
    <property type="component" value="Unassembled WGS sequence"/>
</dbReference>
<protein>
    <submittedName>
        <fullName evidence="2">Uncharacterized protein</fullName>
    </submittedName>
</protein>
<evidence type="ECO:0000313" key="3">
    <source>
        <dbReference type="Proteomes" id="UP000028013"/>
    </source>
</evidence>
<gene>
    <name evidence="2" type="ORF">M094_2686</name>
</gene>
<feature type="chain" id="PRO_5001744949" evidence="1">
    <location>
        <begin position="25"/>
        <end position="148"/>
    </location>
</feature>
<evidence type="ECO:0000313" key="2">
    <source>
        <dbReference type="EMBL" id="KDS48364.1"/>
    </source>
</evidence>
<reference evidence="2 3" key="1">
    <citation type="submission" date="2014-04" db="EMBL/GenBank/DDBJ databases">
        <authorList>
            <person name="Sears C."/>
            <person name="Carroll K."/>
            <person name="Sack B.R."/>
            <person name="Qadri F."/>
            <person name="Myers L.L."/>
            <person name="Chung G.-T."/>
            <person name="Escheverria P."/>
            <person name="Fraser C.M."/>
            <person name="Sadzewicz L."/>
            <person name="Shefchek K.A."/>
            <person name="Tallon L."/>
            <person name="Das S.P."/>
            <person name="Daugherty S."/>
            <person name="Mongodin E.F."/>
        </authorList>
    </citation>
    <scope>NUCLEOTIDE SEQUENCE [LARGE SCALE GENOMIC DNA]</scope>
    <source>
        <strain evidence="2 3">3978 T3 ii</strain>
    </source>
</reference>
<organism evidence="2 3">
    <name type="scientific">Bacteroides uniformis str. 3978 T3 ii</name>
    <dbReference type="NCBI Taxonomy" id="1339349"/>
    <lineage>
        <taxon>Bacteria</taxon>
        <taxon>Pseudomonadati</taxon>
        <taxon>Bacteroidota</taxon>
        <taxon>Bacteroidia</taxon>
        <taxon>Bacteroidales</taxon>
        <taxon>Bacteroidaceae</taxon>
        <taxon>Bacteroides</taxon>
    </lineage>
</organism>
<dbReference type="RefSeq" id="WP_005828652.1">
    <property type="nucleotide sequence ID" value="NZ_JNHN01000180.1"/>
</dbReference>
<keyword evidence="1" id="KW-0732">Signal</keyword>
<accession>A0A078RUW1</accession>
<sequence>MKTTVKTFWICMLLMLTCSISGKAIDLVQVDDRMAGTAEVSASLSSCSSTSDNSIDKKNSLFTNTKFAWTTDVELGNKPVSETYSSHQQRLRRVIEDNLFLRNILLMLSNHENLLVQGRSKLYYSDKDPYYALTGSDYYIYTLRRILI</sequence>